<comment type="subunit">
    <text evidence="7">Homodimer.</text>
</comment>
<dbReference type="Gene3D" id="3.30.930.10">
    <property type="entry name" value="Bira Bifunctional Protein, Domain 2"/>
    <property type="match status" value="1"/>
</dbReference>
<evidence type="ECO:0000256" key="2">
    <source>
        <dbReference type="ARBA" id="ARBA00022598"/>
    </source>
</evidence>
<dbReference type="Pfam" id="PF00152">
    <property type="entry name" value="tRNA-synt_2"/>
    <property type="match status" value="1"/>
</dbReference>
<comment type="subcellular location">
    <subcellularLocation>
        <location evidence="7">Cytoplasm</location>
    </subcellularLocation>
</comment>
<dbReference type="CDD" id="cd00776">
    <property type="entry name" value="AsxRS_core"/>
    <property type="match status" value="1"/>
</dbReference>
<keyword evidence="4 7" id="KW-0067">ATP-binding</keyword>
<dbReference type="GO" id="GO:0004816">
    <property type="term" value="F:asparagine-tRNA ligase activity"/>
    <property type="evidence" value="ECO:0007669"/>
    <property type="project" value="UniProtKB-UniRule"/>
</dbReference>
<dbReference type="NCBIfam" id="TIGR00457">
    <property type="entry name" value="asnS"/>
    <property type="match status" value="1"/>
</dbReference>
<sequence>MHTRITSLKDHVGKVVTVQGWIQGLRSSGKIAFFEIRDGSGFVQAVIVKDAVLEDVWRQVEQSTQESSVHITGTVSVHPKQAGVFELQVTDLVLVQRAEEYPIGNKEHGPEFLMNNRHLWLRSKKQWAILRIRDTIERAIIGYLFDQGFVRTDSPIFTPNACEGTTDLFPVPYFDLGEAYLSQSGQLYIEAAIASVGRCYDFGPVFRAEKSVTKRHLTEFWMMDAEAAFVEHDENMDIQEGLVKAIVQHCLDTCTAEFAVLERDTTKLQTVLGRAFERLEYDDAIVRLRELGSDINHGEDLGNDDEGLLTQESDVPVFIHKWPKTIKPFYMKIDPTNPNRVFNNDLIGIEGSGEIIGGSQREDDYESLLQRIKEDGLDPEEYNWYLDLRKYGSVPHSGFGIGLERMVRWISGTEHIRECIPFPRLVNRIKP</sequence>
<dbReference type="InterPro" id="IPR012340">
    <property type="entry name" value="NA-bd_OB-fold"/>
</dbReference>
<comment type="catalytic activity">
    <reaction evidence="7">
        <text>tRNA(Asn) + L-asparagine + ATP = L-asparaginyl-tRNA(Asn) + AMP + diphosphate + H(+)</text>
        <dbReference type="Rhea" id="RHEA:11180"/>
        <dbReference type="Rhea" id="RHEA-COMP:9659"/>
        <dbReference type="Rhea" id="RHEA-COMP:9674"/>
        <dbReference type="ChEBI" id="CHEBI:15378"/>
        <dbReference type="ChEBI" id="CHEBI:30616"/>
        <dbReference type="ChEBI" id="CHEBI:33019"/>
        <dbReference type="ChEBI" id="CHEBI:58048"/>
        <dbReference type="ChEBI" id="CHEBI:78442"/>
        <dbReference type="ChEBI" id="CHEBI:78515"/>
        <dbReference type="ChEBI" id="CHEBI:456215"/>
        <dbReference type="EC" id="6.1.1.22"/>
    </reaction>
</comment>
<organism evidence="9 10">
    <name type="scientific">Candidatus Magasanikbacteria bacterium CG11_big_fil_rev_8_21_14_0_20_43_7</name>
    <dbReference type="NCBI Taxonomy" id="1974654"/>
    <lineage>
        <taxon>Bacteria</taxon>
        <taxon>Candidatus Magasanikiibacteriota</taxon>
    </lineage>
</organism>
<evidence type="ECO:0000256" key="6">
    <source>
        <dbReference type="ARBA" id="ARBA00023146"/>
    </source>
</evidence>
<evidence type="ECO:0000256" key="4">
    <source>
        <dbReference type="ARBA" id="ARBA00022840"/>
    </source>
</evidence>
<dbReference type="Proteomes" id="UP000229782">
    <property type="component" value="Unassembled WGS sequence"/>
</dbReference>
<dbReference type="Pfam" id="PF01336">
    <property type="entry name" value="tRNA_anti-codon"/>
    <property type="match status" value="1"/>
</dbReference>
<keyword evidence="6 7" id="KW-0030">Aminoacyl-tRNA synthetase</keyword>
<protein>
    <recommendedName>
        <fullName evidence="7">Asparagine--tRNA ligase</fullName>
        <ecNumber evidence="7">6.1.1.22</ecNumber>
    </recommendedName>
    <alternativeName>
        <fullName evidence="7">Asparaginyl-tRNA synthetase</fullName>
        <shortName evidence="7">AsnRS</shortName>
    </alternativeName>
</protein>
<evidence type="ECO:0000256" key="3">
    <source>
        <dbReference type="ARBA" id="ARBA00022741"/>
    </source>
</evidence>
<evidence type="ECO:0000313" key="9">
    <source>
        <dbReference type="EMBL" id="PIR03159.1"/>
    </source>
</evidence>
<dbReference type="GO" id="GO:0006421">
    <property type="term" value="P:asparaginyl-tRNA aminoacylation"/>
    <property type="evidence" value="ECO:0007669"/>
    <property type="project" value="UniProtKB-UniRule"/>
</dbReference>
<comment type="caution">
    <text evidence="9">The sequence shown here is derived from an EMBL/GenBank/DDBJ whole genome shotgun (WGS) entry which is preliminary data.</text>
</comment>
<dbReference type="SUPFAM" id="SSF50249">
    <property type="entry name" value="Nucleic acid-binding proteins"/>
    <property type="match status" value="1"/>
</dbReference>
<evidence type="ECO:0000259" key="8">
    <source>
        <dbReference type="PROSITE" id="PS50862"/>
    </source>
</evidence>
<evidence type="ECO:0000313" key="10">
    <source>
        <dbReference type="Proteomes" id="UP000229782"/>
    </source>
</evidence>
<dbReference type="GO" id="GO:0003676">
    <property type="term" value="F:nucleic acid binding"/>
    <property type="evidence" value="ECO:0007669"/>
    <property type="project" value="InterPro"/>
</dbReference>
<dbReference type="GO" id="GO:0005737">
    <property type="term" value="C:cytoplasm"/>
    <property type="evidence" value="ECO:0007669"/>
    <property type="project" value="UniProtKB-SubCell"/>
</dbReference>
<name>A0A2H0N2N0_9BACT</name>
<proteinExistence type="inferred from homology"/>
<keyword evidence="2 7" id="KW-0436">Ligase</keyword>
<gene>
    <name evidence="7" type="primary">asnS</name>
    <name evidence="9" type="ORF">COV60_01795</name>
</gene>
<dbReference type="InterPro" id="IPR004522">
    <property type="entry name" value="Asn-tRNA-ligase"/>
</dbReference>
<evidence type="ECO:0000256" key="7">
    <source>
        <dbReference type="HAMAP-Rule" id="MF_00534"/>
    </source>
</evidence>
<feature type="domain" description="Aminoacyl-transfer RNA synthetases class-II family profile" evidence="8">
    <location>
        <begin position="130"/>
        <end position="431"/>
    </location>
</feature>
<evidence type="ECO:0000256" key="5">
    <source>
        <dbReference type="ARBA" id="ARBA00022917"/>
    </source>
</evidence>
<comment type="similarity">
    <text evidence="1 7">Belongs to the class-II aminoacyl-tRNA synthetase family.</text>
</comment>
<dbReference type="HAMAP" id="MF_00534">
    <property type="entry name" value="Asn_tRNA_synth"/>
    <property type="match status" value="1"/>
</dbReference>
<accession>A0A2H0N2N0</accession>
<evidence type="ECO:0000256" key="1">
    <source>
        <dbReference type="ARBA" id="ARBA00008226"/>
    </source>
</evidence>
<dbReference type="InterPro" id="IPR002312">
    <property type="entry name" value="Asp/Asn-tRNA-synth_IIb"/>
</dbReference>
<dbReference type="Gene3D" id="2.40.50.140">
    <property type="entry name" value="Nucleic acid-binding proteins"/>
    <property type="match status" value="1"/>
</dbReference>
<dbReference type="InterPro" id="IPR004365">
    <property type="entry name" value="NA-bd_OB_tRNA"/>
</dbReference>
<keyword evidence="3 7" id="KW-0547">Nucleotide-binding</keyword>
<dbReference type="GO" id="GO:0005524">
    <property type="term" value="F:ATP binding"/>
    <property type="evidence" value="ECO:0007669"/>
    <property type="project" value="UniProtKB-UniRule"/>
</dbReference>
<dbReference type="NCBIfam" id="NF003037">
    <property type="entry name" value="PRK03932.1"/>
    <property type="match status" value="1"/>
</dbReference>
<dbReference type="PRINTS" id="PR01042">
    <property type="entry name" value="TRNASYNTHASP"/>
</dbReference>
<dbReference type="InterPro" id="IPR006195">
    <property type="entry name" value="aa-tRNA-synth_II"/>
</dbReference>
<dbReference type="SUPFAM" id="SSF55681">
    <property type="entry name" value="Class II aaRS and biotin synthetases"/>
    <property type="match status" value="1"/>
</dbReference>
<dbReference type="InterPro" id="IPR045864">
    <property type="entry name" value="aa-tRNA-synth_II/BPL/LPL"/>
</dbReference>
<keyword evidence="5 7" id="KW-0648">Protein biosynthesis</keyword>
<dbReference type="EMBL" id="PCWM01000040">
    <property type="protein sequence ID" value="PIR03159.1"/>
    <property type="molecule type" value="Genomic_DNA"/>
</dbReference>
<dbReference type="PROSITE" id="PS50862">
    <property type="entry name" value="AA_TRNA_LIGASE_II"/>
    <property type="match status" value="1"/>
</dbReference>
<dbReference type="InterPro" id="IPR004364">
    <property type="entry name" value="Aa-tRNA-synt_II"/>
</dbReference>
<dbReference type="AlphaFoldDB" id="A0A2H0N2N0"/>
<reference evidence="9 10" key="1">
    <citation type="submission" date="2017-09" db="EMBL/GenBank/DDBJ databases">
        <title>Depth-based differentiation of microbial function through sediment-hosted aquifers and enrichment of novel symbionts in the deep terrestrial subsurface.</title>
        <authorList>
            <person name="Probst A.J."/>
            <person name="Ladd B."/>
            <person name="Jarett J.K."/>
            <person name="Geller-Mcgrath D.E."/>
            <person name="Sieber C.M."/>
            <person name="Emerson J.B."/>
            <person name="Anantharaman K."/>
            <person name="Thomas B.C."/>
            <person name="Malmstrom R."/>
            <person name="Stieglmeier M."/>
            <person name="Klingl A."/>
            <person name="Woyke T."/>
            <person name="Ryan C.M."/>
            <person name="Banfield J.F."/>
        </authorList>
    </citation>
    <scope>NUCLEOTIDE SEQUENCE [LARGE SCALE GENOMIC DNA]</scope>
    <source>
        <strain evidence="9">CG11_big_fil_rev_8_21_14_0_20_43_7</strain>
    </source>
</reference>
<dbReference type="EC" id="6.1.1.22" evidence="7"/>
<dbReference type="PANTHER" id="PTHR22594:SF34">
    <property type="entry name" value="ASPARAGINE--TRNA LIGASE, MITOCHONDRIAL-RELATED"/>
    <property type="match status" value="1"/>
</dbReference>
<keyword evidence="7" id="KW-0963">Cytoplasm</keyword>
<dbReference type="PANTHER" id="PTHR22594">
    <property type="entry name" value="ASPARTYL/LYSYL-TRNA SYNTHETASE"/>
    <property type="match status" value="1"/>
</dbReference>